<gene>
    <name evidence="2" type="ORF">CVLEPA_LOCUS14304</name>
</gene>
<evidence type="ECO:0000313" key="2">
    <source>
        <dbReference type="EMBL" id="CAK8683204.1"/>
    </source>
</evidence>
<proteinExistence type="predicted"/>
<name>A0ABP0FXQ2_CLALP</name>
<dbReference type="InterPro" id="IPR040187">
    <property type="entry name" value="OCAD1/2"/>
</dbReference>
<keyword evidence="3" id="KW-1185">Reference proteome</keyword>
<organism evidence="2 3">
    <name type="scientific">Clavelina lepadiformis</name>
    <name type="common">Light-bulb sea squirt</name>
    <name type="synonym">Ascidia lepadiformis</name>
    <dbReference type="NCBI Taxonomy" id="159417"/>
    <lineage>
        <taxon>Eukaryota</taxon>
        <taxon>Metazoa</taxon>
        <taxon>Chordata</taxon>
        <taxon>Tunicata</taxon>
        <taxon>Ascidiacea</taxon>
        <taxon>Aplousobranchia</taxon>
        <taxon>Clavelinidae</taxon>
        <taxon>Clavelina</taxon>
    </lineage>
</organism>
<comment type="caution">
    <text evidence="2">The sequence shown here is derived from an EMBL/GenBank/DDBJ whole genome shotgun (WGS) entry which is preliminary data.</text>
</comment>
<accession>A0ABP0FXQ2</accession>
<dbReference type="Proteomes" id="UP001642483">
    <property type="component" value="Unassembled WGS sequence"/>
</dbReference>
<feature type="compositionally biased region" description="Polar residues" evidence="1">
    <location>
        <begin position="185"/>
        <end position="202"/>
    </location>
</feature>
<sequence>MDSSRQGTSKQFNLLPEEKELLKNLQREAAIYRGYPTALVVGLLSNFGLKRYLPKVNALGRASLTILACLIGNGVGKMTYIPVVLERIKLDLPESSELRQAVIEATNKGSSNVGSVIFPQPGNEYKGKEAFHYSEQRSNDDNELTFEKPIKVSSGTTNENSGDKLISYSDLRAKYRNMESEKIYDNQSGYSSPDVQQPTHSYGGSIDKIPKQRVNKYGDLIIDE</sequence>
<protein>
    <recommendedName>
        <fullName evidence="4">OCIA domain-containing protein 1</fullName>
    </recommendedName>
</protein>
<evidence type="ECO:0000256" key="1">
    <source>
        <dbReference type="SAM" id="MobiDB-lite"/>
    </source>
</evidence>
<feature type="region of interest" description="Disordered" evidence="1">
    <location>
        <begin position="183"/>
        <end position="208"/>
    </location>
</feature>
<reference evidence="2 3" key="1">
    <citation type="submission" date="2024-02" db="EMBL/GenBank/DDBJ databases">
        <authorList>
            <person name="Daric V."/>
            <person name="Darras S."/>
        </authorList>
    </citation>
    <scope>NUCLEOTIDE SEQUENCE [LARGE SCALE GENOMIC DNA]</scope>
</reference>
<dbReference type="PANTHER" id="PTHR13336">
    <property type="entry name" value="OVARIAN CARCINOMA IMMUNOREACTIVE ANTIGEN"/>
    <property type="match status" value="1"/>
</dbReference>
<evidence type="ECO:0000313" key="3">
    <source>
        <dbReference type="Proteomes" id="UP001642483"/>
    </source>
</evidence>
<dbReference type="PANTHER" id="PTHR13336:SF3">
    <property type="entry name" value="OCIA DOMAIN-CONTAINING PROTEIN 1"/>
    <property type="match status" value="1"/>
</dbReference>
<evidence type="ECO:0008006" key="4">
    <source>
        <dbReference type="Google" id="ProtNLM"/>
    </source>
</evidence>
<dbReference type="EMBL" id="CAWYQH010000097">
    <property type="protein sequence ID" value="CAK8683204.1"/>
    <property type="molecule type" value="Genomic_DNA"/>
</dbReference>